<dbReference type="SUPFAM" id="SSF47090">
    <property type="entry name" value="PGBD-like"/>
    <property type="match status" value="1"/>
</dbReference>
<dbReference type="Proteomes" id="UP000033949">
    <property type="component" value="Unassembled WGS sequence"/>
</dbReference>
<gene>
    <name evidence="4" type="ORF">UU82_C0026G0003</name>
</gene>
<dbReference type="GO" id="GO:0016787">
    <property type="term" value="F:hydrolase activity"/>
    <property type="evidence" value="ECO:0007669"/>
    <property type="project" value="UniProtKB-KW"/>
</dbReference>
<feature type="compositionally biased region" description="Low complexity" evidence="1">
    <location>
        <begin position="149"/>
        <end position="165"/>
    </location>
</feature>
<dbReference type="Gene3D" id="1.10.101.10">
    <property type="entry name" value="PGBD-like superfamily/PGBD"/>
    <property type="match status" value="1"/>
</dbReference>
<dbReference type="AlphaFoldDB" id="A0A0G0XFD0"/>
<evidence type="ECO:0000256" key="1">
    <source>
        <dbReference type="SAM" id="MobiDB-lite"/>
    </source>
</evidence>
<reference evidence="4 5" key="1">
    <citation type="journal article" date="2015" name="Nature">
        <title>rRNA introns, odd ribosomes, and small enigmatic genomes across a large radiation of phyla.</title>
        <authorList>
            <person name="Brown C.T."/>
            <person name="Hug L.A."/>
            <person name="Thomas B.C."/>
            <person name="Sharon I."/>
            <person name="Castelle C.J."/>
            <person name="Singh A."/>
            <person name="Wilkins M.J."/>
            <person name="Williams K.H."/>
            <person name="Banfield J.F."/>
        </authorList>
    </citation>
    <scope>NUCLEOTIDE SEQUENCE [LARGE SCALE GENOMIC DNA]</scope>
</reference>
<evidence type="ECO:0000313" key="4">
    <source>
        <dbReference type="EMBL" id="KKS23570.1"/>
    </source>
</evidence>
<evidence type="ECO:0000259" key="3">
    <source>
        <dbReference type="Pfam" id="PF01471"/>
    </source>
</evidence>
<dbReference type="InterPro" id="IPR036365">
    <property type="entry name" value="PGBD-like_sf"/>
</dbReference>
<feature type="region of interest" description="Disordered" evidence="1">
    <location>
        <begin position="149"/>
        <end position="168"/>
    </location>
</feature>
<name>A0A0G0XFD0_9BACT</name>
<comment type="caution">
    <text evidence="4">The sequence shown here is derived from an EMBL/GenBank/DDBJ whole genome shotgun (WGS) entry which is preliminary data.</text>
</comment>
<accession>A0A0G0XFD0</accession>
<evidence type="ECO:0000256" key="2">
    <source>
        <dbReference type="SAM" id="SignalP"/>
    </source>
</evidence>
<sequence>MIKKLKIGLLIMVLSLAVGVGSVANAADLTWSADQTVSLDGSINLTILSGSTATSIAVAATTLTVVVPASSTFGLISPQRYLLTNDIGIAQTCNNTQNSVTVTGAQTVIFTPAATLCSFGGGGGLNSGGGCSSSSTVAQSSTPVTLTITPATSTTPATTMTTSTPGCSGGNKYNTSTGALCVNNAVVANNIPGCGSGTSGFSTASGVSCAGNVVGSSVSAAAGSYNLGTKTLKSGSKGDAVKELQRFLNDKLNLGLVVDGKLGPKTIAVIKKWQKDNGLVVDGLIGPKTKAKMNAQ</sequence>
<proteinExistence type="predicted"/>
<dbReference type="EMBL" id="LCCC01000026">
    <property type="protein sequence ID" value="KKS23570.1"/>
    <property type="molecule type" value="Genomic_DNA"/>
</dbReference>
<protein>
    <submittedName>
        <fullName evidence="4">Cell wall-associated hydrolase, invasion-associated protein</fullName>
    </submittedName>
</protein>
<evidence type="ECO:0000313" key="5">
    <source>
        <dbReference type="Proteomes" id="UP000033949"/>
    </source>
</evidence>
<organism evidence="4 5">
    <name type="scientific">Candidatus Nomurabacteria bacterium GW2011_GWC2_41_8</name>
    <dbReference type="NCBI Taxonomy" id="1618755"/>
    <lineage>
        <taxon>Bacteria</taxon>
        <taxon>Candidatus Nomuraibacteriota</taxon>
    </lineage>
</organism>
<dbReference type="InterPro" id="IPR036366">
    <property type="entry name" value="PGBDSf"/>
</dbReference>
<feature type="domain" description="Peptidoglycan binding-like" evidence="3">
    <location>
        <begin position="238"/>
        <end position="293"/>
    </location>
</feature>
<feature type="chain" id="PRO_5002535304" evidence="2">
    <location>
        <begin position="27"/>
        <end position="296"/>
    </location>
</feature>
<dbReference type="InterPro" id="IPR002477">
    <property type="entry name" value="Peptidoglycan-bd-like"/>
</dbReference>
<feature type="signal peptide" evidence="2">
    <location>
        <begin position="1"/>
        <end position="26"/>
    </location>
</feature>
<dbReference type="Pfam" id="PF01471">
    <property type="entry name" value="PG_binding_1"/>
    <property type="match status" value="1"/>
</dbReference>
<keyword evidence="2" id="KW-0732">Signal</keyword>
<keyword evidence="4" id="KW-0378">Hydrolase</keyword>